<evidence type="ECO:0000313" key="1">
    <source>
        <dbReference type="EMBL" id="ASJ25304.1"/>
    </source>
</evidence>
<accession>A0A248LLH8</accession>
<reference evidence="2" key="1">
    <citation type="submission" date="2017-06" db="EMBL/GenBank/DDBJ databases">
        <title>Whole genome sequence of Laribacter hongkongensis LHGZ1.</title>
        <authorList>
            <person name="Chen D."/>
            <person name="Wu H."/>
            <person name="Chen J."/>
        </authorList>
    </citation>
    <scope>NUCLEOTIDE SEQUENCE [LARGE SCALE GENOMIC DNA]</scope>
    <source>
        <strain evidence="2">LHGZ1</strain>
    </source>
</reference>
<name>A0A248LLH8_9NEIS</name>
<gene>
    <name evidence="1" type="ORF">LHGZ1_2473</name>
</gene>
<sequence>MWTGQQGTCPMGCAAHTSVAIAPSLGRIVAGSSSSIGKASSSSSAASKPRALACVAASRPLSLLQSDISFSSVKGQESANLASAQENEQYVVLPVLTSKTAIWHTEQAFNCPSLRDFAAGRTICRWSPVILAC</sequence>
<dbReference type="EMBL" id="CP022115">
    <property type="protein sequence ID" value="ASJ25304.1"/>
    <property type="molecule type" value="Genomic_DNA"/>
</dbReference>
<organism evidence="1 2">
    <name type="scientific">Laribacter hongkongensis</name>
    <dbReference type="NCBI Taxonomy" id="168471"/>
    <lineage>
        <taxon>Bacteria</taxon>
        <taxon>Pseudomonadati</taxon>
        <taxon>Pseudomonadota</taxon>
        <taxon>Betaproteobacteria</taxon>
        <taxon>Neisseriales</taxon>
        <taxon>Aquaspirillaceae</taxon>
        <taxon>Laribacter</taxon>
    </lineage>
</organism>
<dbReference type="Proteomes" id="UP000197424">
    <property type="component" value="Chromosome"/>
</dbReference>
<evidence type="ECO:0000313" key="2">
    <source>
        <dbReference type="Proteomes" id="UP000197424"/>
    </source>
</evidence>
<dbReference type="AlphaFoldDB" id="A0A248LLH8"/>
<protein>
    <submittedName>
        <fullName evidence="1">Uncharacterized protein</fullName>
    </submittedName>
</protein>
<proteinExistence type="predicted"/>